<dbReference type="KEGG" id="asem:NNL22_16725"/>
<dbReference type="EMBL" id="CP101527">
    <property type="protein sequence ID" value="UZW74642.1"/>
    <property type="molecule type" value="Genomic_DNA"/>
</dbReference>
<organism evidence="1 2">
    <name type="scientific">Alkalimarinus sediminis</name>
    <dbReference type="NCBI Taxonomy" id="1632866"/>
    <lineage>
        <taxon>Bacteria</taxon>
        <taxon>Pseudomonadati</taxon>
        <taxon>Pseudomonadota</taxon>
        <taxon>Gammaproteobacteria</taxon>
        <taxon>Alteromonadales</taxon>
        <taxon>Alteromonadaceae</taxon>
        <taxon>Alkalimarinus</taxon>
    </lineage>
</organism>
<dbReference type="AlphaFoldDB" id="A0A9E8HI64"/>
<accession>A0A9E8HI64</accession>
<evidence type="ECO:0000313" key="1">
    <source>
        <dbReference type="EMBL" id="UZW74642.1"/>
    </source>
</evidence>
<evidence type="ECO:0000313" key="2">
    <source>
        <dbReference type="Proteomes" id="UP001164472"/>
    </source>
</evidence>
<gene>
    <name evidence="1" type="ORF">NNL22_16725</name>
</gene>
<dbReference type="Proteomes" id="UP001164472">
    <property type="component" value="Chromosome"/>
</dbReference>
<sequence length="80" mass="9445">MGKVIDFRIPDQQDASEIKEALCERLYKTGLNDEFVEYTWPHCEALIKRFASKPGVDKEVVMELLHLRINLDLEHFSRMH</sequence>
<name>A0A9E8HI64_9ALTE</name>
<dbReference type="RefSeq" id="WP_251810069.1">
    <property type="nucleotide sequence ID" value="NZ_CP101527.1"/>
</dbReference>
<protein>
    <submittedName>
        <fullName evidence="1">Uncharacterized protein</fullName>
    </submittedName>
</protein>
<proteinExistence type="predicted"/>
<keyword evidence="2" id="KW-1185">Reference proteome</keyword>
<reference evidence="1" key="1">
    <citation type="submission" date="2022-07" db="EMBL/GenBank/DDBJ databases">
        <title>Alkalimarinus sp. nov., isolated from gut of a Alitta virens.</title>
        <authorList>
            <person name="Yang A.I."/>
            <person name="Shin N.-R."/>
        </authorList>
    </citation>
    <scope>NUCLEOTIDE SEQUENCE</scope>
    <source>
        <strain evidence="1">FA028</strain>
    </source>
</reference>